<dbReference type="GeneID" id="85346935"/>
<dbReference type="RefSeq" id="XP_060305991.1">
    <property type="nucleotide sequence ID" value="XM_060463388.1"/>
</dbReference>
<dbReference type="Proteomes" id="UP001240678">
    <property type="component" value="Unassembled WGS sequence"/>
</dbReference>
<name>A0AAJ0DTQ0_9PEZI</name>
<organism evidence="2 3">
    <name type="scientific">Colletotrichum costaricense</name>
    <dbReference type="NCBI Taxonomy" id="1209916"/>
    <lineage>
        <taxon>Eukaryota</taxon>
        <taxon>Fungi</taxon>
        <taxon>Dikarya</taxon>
        <taxon>Ascomycota</taxon>
        <taxon>Pezizomycotina</taxon>
        <taxon>Sordariomycetes</taxon>
        <taxon>Hypocreomycetidae</taxon>
        <taxon>Glomerellales</taxon>
        <taxon>Glomerellaceae</taxon>
        <taxon>Colletotrichum</taxon>
        <taxon>Colletotrichum acutatum species complex</taxon>
    </lineage>
</organism>
<evidence type="ECO:0000256" key="1">
    <source>
        <dbReference type="SAM" id="MobiDB-lite"/>
    </source>
</evidence>
<comment type="caution">
    <text evidence="2">The sequence shown here is derived from an EMBL/GenBank/DDBJ whole genome shotgun (WGS) entry which is preliminary data.</text>
</comment>
<protein>
    <submittedName>
        <fullName evidence="2">Uncharacterized protein</fullName>
    </submittedName>
</protein>
<keyword evidence="3" id="KW-1185">Reference proteome</keyword>
<evidence type="ECO:0000313" key="2">
    <source>
        <dbReference type="EMBL" id="KAK1510415.1"/>
    </source>
</evidence>
<evidence type="ECO:0000313" key="3">
    <source>
        <dbReference type="Proteomes" id="UP001240678"/>
    </source>
</evidence>
<dbReference type="EMBL" id="MOOE01000023">
    <property type="protein sequence ID" value="KAK1510415.1"/>
    <property type="molecule type" value="Genomic_DNA"/>
</dbReference>
<feature type="non-terminal residue" evidence="2">
    <location>
        <position position="1"/>
    </location>
</feature>
<accession>A0AAJ0DTQ0</accession>
<dbReference type="AlphaFoldDB" id="A0AAJ0DTQ0"/>
<gene>
    <name evidence="2" type="ORF">CCOS01_15246</name>
</gene>
<feature type="region of interest" description="Disordered" evidence="1">
    <location>
        <begin position="71"/>
        <end position="96"/>
    </location>
</feature>
<reference evidence="2 3" key="1">
    <citation type="submission" date="2016-10" db="EMBL/GenBank/DDBJ databases">
        <title>The genome sequence of Colletotrichum fioriniae PJ7.</title>
        <authorList>
            <person name="Baroncelli R."/>
        </authorList>
    </citation>
    <scope>NUCLEOTIDE SEQUENCE [LARGE SCALE GENOMIC DNA]</scope>
    <source>
        <strain evidence="2 3">IMI 309622</strain>
    </source>
</reference>
<sequence length="213" mass="23887">DSAKTCPLQCAAARYDDSKPRTSQKSAFFFLAYAYAYAYNLRSTCIGTPTIFAQVPEEDWWMRPAISADRRRSTSGLSNSCSGARPPTPRSLTRLPHPSKPSCLPCAAALGAACQPATNERGLQSKFHDDDRFPRPDILTTRPPAFRLVISQDSHRLTDFRGSLTPPYRGRITRGFLMAFGFWRCVLTPLPPYSPFFFFDRKETELIIRLPGG</sequence>
<proteinExistence type="predicted"/>